<proteinExistence type="predicted"/>
<gene>
    <name evidence="1" type="ORF">RPERSI_LOCUS25850</name>
</gene>
<dbReference type="Proteomes" id="UP000789920">
    <property type="component" value="Unassembled WGS sequence"/>
</dbReference>
<name>A0ACA9S341_9GLOM</name>
<keyword evidence="2" id="KW-1185">Reference proteome</keyword>
<evidence type="ECO:0000313" key="2">
    <source>
        <dbReference type="Proteomes" id="UP000789920"/>
    </source>
</evidence>
<sequence length="50" mass="5655">PLRLIIDIDARQKPDPTNPEVFSLDNKKITQEDLLSRILVACADTLYSTL</sequence>
<evidence type="ECO:0000313" key="1">
    <source>
        <dbReference type="EMBL" id="CAG8822643.1"/>
    </source>
</evidence>
<feature type="non-terminal residue" evidence="1">
    <location>
        <position position="1"/>
    </location>
</feature>
<accession>A0ACA9S341</accession>
<organism evidence="1 2">
    <name type="scientific">Racocetra persica</name>
    <dbReference type="NCBI Taxonomy" id="160502"/>
    <lineage>
        <taxon>Eukaryota</taxon>
        <taxon>Fungi</taxon>
        <taxon>Fungi incertae sedis</taxon>
        <taxon>Mucoromycota</taxon>
        <taxon>Glomeromycotina</taxon>
        <taxon>Glomeromycetes</taxon>
        <taxon>Diversisporales</taxon>
        <taxon>Gigasporaceae</taxon>
        <taxon>Racocetra</taxon>
    </lineage>
</organism>
<protein>
    <submittedName>
        <fullName evidence="1">4875_t:CDS:1</fullName>
    </submittedName>
</protein>
<dbReference type="EMBL" id="CAJVQC010086531">
    <property type="protein sequence ID" value="CAG8822643.1"/>
    <property type="molecule type" value="Genomic_DNA"/>
</dbReference>
<feature type="non-terminal residue" evidence="1">
    <location>
        <position position="50"/>
    </location>
</feature>
<comment type="caution">
    <text evidence="1">The sequence shown here is derived from an EMBL/GenBank/DDBJ whole genome shotgun (WGS) entry which is preliminary data.</text>
</comment>
<reference evidence="1" key="1">
    <citation type="submission" date="2021-06" db="EMBL/GenBank/DDBJ databases">
        <authorList>
            <person name="Kallberg Y."/>
            <person name="Tangrot J."/>
            <person name="Rosling A."/>
        </authorList>
    </citation>
    <scope>NUCLEOTIDE SEQUENCE</scope>
    <source>
        <strain evidence="1">MA461A</strain>
    </source>
</reference>